<evidence type="ECO:0000256" key="5">
    <source>
        <dbReference type="ARBA" id="ARBA00022695"/>
    </source>
</evidence>
<dbReference type="InterPro" id="IPR034683">
    <property type="entry name" value="IspD/TarI"/>
</dbReference>
<dbReference type="OrthoDB" id="9806837at2"/>
<evidence type="ECO:0000256" key="7">
    <source>
        <dbReference type="HAMAP-Rule" id="MF_00108"/>
    </source>
</evidence>
<dbReference type="PANTHER" id="PTHR32125:SF4">
    <property type="entry name" value="2-C-METHYL-D-ERYTHRITOL 4-PHOSPHATE CYTIDYLYLTRANSFERASE, CHLOROPLASTIC"/>
    <property type="match status" value="1"/>
</dbReference>
<dbReference type="PANTHER" id="PTHR32125">
    <property type="entry name" value="2-C-METHYL-D-ERYTHRITOL 4-PHOSPHATE CYTIDYLYLTRANSFERASE, CHLOROPLASTIC"/>
    <property type="match status" value="1"/>
</dbReference>
<dbReference type="PROSITE" id="PS01295">
    <property type="entry name" value="ISPD"/>
    <property type="match status" value="1"/>
</dbReference>
<dbReference type="RefSeq" id="WP_101893034.1">
    <property type="nucleotide sequence ID" value="NZ_CP022684.1"/>
</dbReference>
<evidence type="ECO:0000256" key="3">
    <source>
        <dbReference type="ARBA" id="ARBA00009789"/>
    </source>
</evidence>
<dbReference type="AlphaFoldDB" id="A0A2K9LLL5"/>
<dbReference type="Pfam" id="PF01128">
    <property type="entry name" value="IspD"/>
    <property type="match status" value="1"/>
</dbReference>
<feature type="site" description="Transition state stabilizer" evidence="7">
    <location>
        <position position="19"/>
    </location>
</feature>
<dbReference type="CDD" id="cd02516">
    <property type="entry name" value="CDP-ME_synthetase"/>
    <property type="match status" value="1"/>
</dbReference>
<dbReference type="InterPro" id="IPR018294">
    <property type="entry name" value="ISPD_synthase_CS"/>
</dbReference>
<comment type="catalytic activity">
    <reaction evidence="1 7">
        <text>2-C-methyl-D-erythritol 4-phosphate + CTP + H(+) = 4-CDP-2-C-methyl-D-erythritol + diphosphate</text>
        <dbReference type="Rhea" id="RHEA:13429"/>
        <dbReference type="ChEBI" id="CHEBI:15378"/>
        <dbReference type="ChEBI" id="CHEBI:33019"/>
        <dbReference type="ChEBI" id="CHEBI:37563"/>
        <dbReference type="ChEBI" id="CHEBI:57823"/>
        <dbReference type="ChEBI" id="CHEBI:58262"/>
        <dbReference type="EC" id="2.7.7.60"/>
    </reaction>
</comment>
<gene>
    <name evidence="7" type="primary">ispD</name>
    <name evidence="8" type="ORF">Kalk_04355</name>
</gene>
<dbReference type="FunFam" id="3.90.550.10:FF:000003">
    <property type="entry name" value="2-C-methyl-D-erythritol 4-phosphate cytidylyltransferase"/>
    <property type="match status" value="1"/>
</dbReference>
<comment type="pathway">
    <text evidence="2 7">Isoprenoid biosynthesis; isopentenyl diphosphate biosynthesis via DXP pathway; isopentenyl diphosphate from 1-deoxy-D-xylulose 5-phosphate: step 2/6.</text>
</comment>
<evidence type="ECO:0000256" key="2">
    <source>
        <dbReference type="ARBA" id="ARBA00004787"/>
    </source>
</evidence>
<feature type="site" description="Positions MEP for the nucleophilic attack" evidence="7">
    <location>
        <position position="216"/>
    </location>
</feature>
<accession>A0A2K9LLL5</accession>
<organism evidence="8 9">
    <name type="scientific">Ketobacter alkanivorans</name>
    <dbReference type="NCBI Taxonomy" id="1917421"/>
    <lineage>
        <taxon>Bacteria</taxon>
        <taxon>Pseudomonadati</taxon>
        <taxon>Pseudomonadota</taxon>
        <taxon>Gammaproteobacteria</taxon>
        <taxon>Pseudomonadales</taxon>
        <taxon>Ketobacteraceae</taxon>
        <taxon>Ketobacter</taxon>
    </lineage>
</organism>
<dbReference type="EC" id="2.7.7.60" evidence="7"/>
<evidence type="ECO:0000313" key="8">
    <source>
        <dbReference type="EMBL" id="AUM11694.1"/>
    </source>
</evidence>
<sequence length="233" mass="25762">MNNSVRIWCVVPAAGVGKRFGSSMPKQYLELNGKTVVENTLERLLELADIAQVIVAISPEDKRFQGLKIATHSRIKAVTGGNERCHSVLNGLRYLSEVGDAQDWVLVHDVARPCVRSADIGKLIDQVDQFDAVGGILANPVRDTMKRANRLNQIAETVDREQLWHALTPQLFRLGALRKAIEAALAEGVMVTDEAGAMERMGHQPLLVEGHYDNIKITHPQDLPLAALFMQQQ</sequence>
<evidence type="ECO:0000313" key="9">
    <source>
        <dbReference type="Proteomes" id="UP000235116"/>
    </source>
</evidence>
<dbReference type="EMBL" id="CP022684">
    <property type="protein sequence ID" value="AUM11694.1"/>
    <property type="molecule type" value="Genomic_DNA"/>
</dbReference>
<protein>
    <recommendedName>
        <fullName evidence="7">2-C-methyl-D-erythritol 4-phosphate cytidylyltransferase</fullName>
        <ecNumber evidence="7">2.7.7.60</ecNumber>
    </recommendedName>
    <alternativeName>
        <fullName evidence="7">4-diphosphocytidyl-2C-methyl-D-erythritol synthase</fullName>
    </alternativeName>
    <alternativeName>
        <fullName evidence="7">MEP cytidylyltransferase</fullName>
        <shortName evidence="7">MCT</shortName>
    </alternativeName>
</protein>
<keyword evidence="6 7" id="KW-0414">Isoprene biosynthesis</keyword>
<dbReference type="UniPathway" id="UPA00056">
    <property type="reaction ID" value="UER00093"/>
</dbReference>
<keyword evidence="5 7" id="KW-0548">Nucleotidyltransferase</keyword>
<feature type="site" description="Transition state stabilizer" evidence="7">
    <location>
        <position position="26"/>
    </location>
</feature>
<dbReference type="InterPro" id="IPR050088">
    <property type="entry name" value="IspD/TarI_cytidylyltransf_bact"/>
</dbReference>
<keyword evidence="9" id="KW-1185">Reference proteome</keyword>
<dbReference type="GO" id="GO:0019288">
    <property type="term" value="P:isopentenyl diphosphate biosynthetic process, methylerythritol 4-phosphate pathway"/>
    <property type="evidence" value="ECO:0007669"/>
    <property type="project" value="UniProtKB-UniRule"/>
</dbReference>
<dbReference type="NCBIfam" id="TIGR00453">
    <property type="entry name" value="ispD"/>
    <property type="match status" value="1"/>
</dbReference>
<evidence type="ECO:0000256" key="6">
    <source>
        <dbReference type="ARBA" id="ARBA00023229"/>
    </source>
</evidence>
<dbReference type="KEGG" id="kak:Kalk_04355"/>
<dbReference type="Gene3D" id="3.90.550.10">
    <property type="entry name" value="Spore Coat Polysaccharide Biosynthesis Protein SpsA, Chain A"/>
    <property type="match status" value="1"/>
</dbReference>
<dbReference type="HAMAP" id="MF_00108">
    <property type="entry name" value="IspD"/>
    <property type="match status" value="1"/>
</dbReference>
<evidence type="ECO:0000256" key="1">
    <source>
        <dbReference type="ARBA" id="ARBA00001282"/>
    </source>
</evidence>
<dbReference type="InterPro" id="IPR001228">
    <property type="entry name" value="IspD"/>
</dbReference>
<keyword evidence="4 7" id="KW-0808">Transferase</keyword>
<name>A0A2K9LLL5_9GAMM</name>
<evidence type="ECO:0000256" key="4">
    <source>
        <dbReference type="ARBA" id="ARBA00022679"/>
    </source>
</evidence>
<reference evidence="9" key="1">
    <citation type="submission" date="2017-08" db="EMBL/GenBank/DDBJ databases">
        <title>Direct submision.</title>
        <authorList>
            <person name="Kim S.-J."/>
            <person name="Rhee S.-K."/>
        </authorList>
    </citation>
    <scope>NUCLEOTIDE SEQUENCE [LARGE SCALE GENOMIC DNA]</scope>
    <source>
        <strain evidence="9">GI5</strain>
    </source>
</reference>
<proteinExistence type="inferred from homology"/>
<dbReference type="Proteomes" id="UP000235116">
    <property type="component" value="Chromosome"/>
</dbReference>
<comment type="similarity">
    <text evidence="3 7">Belongs to the IspD/TarI cytidylyltransferase family. IspD subfamily.</text>
</comment>
<feature type="site" description="Positions MEP for the nucleophilic attack" evidence="7">
    <location>
        <position position="160"/>
    </location>
</feature>
<dbReference type="InterPro" id="IPR029044">
    <property type="entry name" value="Nucleotide-diphossugar_trans"/>
</dbReference>
<dbReference type="GO" id="GO:0050518">
    <property type="term" value="F:2-C-methyl-D-erythritol 4-phosphate cytidylyltransferase activity"/>
    <property type="evidence" value="ECO:0007669"/>
    <property type="project" value="UniProtKB-UniRule"/>
</dbReference>
<dbReference type="SUPFAM" id="SSF53448">
    <property type="entry name" value="Nucleotide-diphospho-sugar transferases"/>
    <property type="match status" value="1"/>
</dbReference>
<comment type="function">
    <text evidence="7">Catalyzes the formation of 4-diphosphocytidyl-2-C-methyl-D-erythritol from CTP and 2-C-methyl-D-erythritol 4-phosphate (MEP).</text>
</comment>